<dbReference type="OrthoDB" id="3742379at2"/>
<reference evidence="3 4" key="1">
    <citation type="submission" date="2016-10" db="EMBL/GenBank/DDBJ databases">
        <authorList>
            <person name="de Groot N.N."/>
        </authorList>
    </citation>
    <scope>NUCLEOTIDE SEQUENCE [LARGE SCALE GENOMIC DNA]</scope>
    <source>
        <strain evidence="3 4">CGMCC 4.3143</strain>
    </source>
</reference>
<dbReference type="Proteomes" id="UP000198967">
    <property type="component" value="Unassembled WGS sequence"/>
</dbReference>
<dbReference type="STRING" id="366584.SAMN05216377_12284"/>
<organism evidence="3 4">
    <name type="scientific">Pseudonocardia oroxyli</name>
    <dbReference type="NCBI Taxonomy" id="366584"/>
    <lineage>
        <taxon>Bacteria</taxon>
        <taxon>Bacillati</taxon>
        <taxon>Actinomycetota</taxon>
        <taxon>Actinomycetes</taxon>
        <taxon>Pseudonocardiales</taxon>
        <taxon>Pseudonocardiaceae</taxon>
        <taxon>Pseudonocardia</taxon>
    </lineage>
</organism>
<keyword evidence="4" id="KW-1185">Reference proteome</keyword>
<evidence type="ECO:0000256" key="2">
    <source>
        <dbReference type="SAM" id="SignalP"/>
    </source>
</evidence>
<evidence type="ECO:0000313" key="4">
    <source>
        <dbReference type="Proteomes" id="UP000198967"/>
    </source>
</evidence>
<feature type="compositionally biased region" description="Low complexity" evidence="1">
    <location>
        <begin position="65"/>
        <end position="77"/>
    </location>
</feature>
<evidence type="ECO:0000256" key="1">
    <source>
        <dbReference type="SAM" id="MobiDB-lite"/>
    </source>
</evidence>
<protein>
    <recommendedName>
        <fullName evidence="5">ATP/GTP-binding protein</fullName>
    </recommendedName>
</protein>
<sequence>MLTRRAATVATILLIAPGLGHASAAAAPGGCQVLSAMGLCLVEAADPGRPGGPAAPQSAEPGPPARNASAAPRRPSIAPSREIAEAIPQDLVQNLFGIAPPGEEPVANAPAAGQAAVAVDPDIPTRIAINRLELQKPTIRLSGQEQLYVGVPVWLWIDQDQAEDDVVTAAAAVGDANVVATARLTGVEWSMGPPDSAVLCAGPGTPWTGEPGPSPDCGYTYSERSLPDRTAGVGSWTVVATAVWQVQWEGVSGGLPVAGAEEVRLASEVEIPVDEVQVLVSGGGR</sequence>
<feature type="signal peptide" evidence="2">
    <location>
        <begin position="1"/>
        <end position="22"/>
    </location>
</feature>
<feature type="region of interest" description="Disordered" evidence="1">
    <location>
        <begin position="48"/>
        <end position="77"/>
    </location>
</feature>
<evidence type="ECO:0000313" key="3">
    <source>
        <dbReference type="EMBL" id="SDH44255.1"/>
    </source>
</evidence>
<name>A0A1G8CFM3_PSEOR</name>
<accession>A0A1G8CFM3</accession>
<feature type="chain" id="PRO_5039165236" description="ATP/GTP-binding protein" evidence="2">
    <location>
        <begin position="23"/>
        <end position="285"/>
    </location>
</feature>
<keyword evidence="2" id="KW-0732">Signal</keyword>
<gene>
    <name evidence="3" type="ORF">SAMN05216377_12284</name>
</gene>
<proteinExistence type="predicted"/>
<dbReference type="RefSeq" id="WP_143030245.1">
    <property type="nucleotide sequence ID" value="NZ_FNBE01000022.1"/>
</dbReference>
<dbReference type="EMBL" id="FNBE01000022">
    <property type="protein sequence ID" value="SDH44255.1"/>
    <property type="molecule type" value="Genomic_DNA"/>
</dbReference>
<evidence type="ECO:0008006" key="5">
    <source>
        <dbReference type="Google" id="ProtNLM"/>
    </source>
</evidence>
<dbReference type="AlphaFoldDB" id="A0A1G8CFM3"/>